<evidence type="ECO:0000313" key="9">
    <source>
        <dbReference type="EMBL" id="RUS87671.1"/>
    </source>
</evidence>
<name>A0A433U1G2_ELYCH</name>
<sequence>MEKASRAELIQTVNNQKEQLQLYKNKLRDVVAAYKSVVIEKEALEASFTALNSVAETTSSYVASAATNEENAKASETTDDAESNLGVKDPLGVNKKQTRDDTSSLREQIKTLGTSLTTLSQEKNKLEASFIAERRQLRHELEEVQARLSNERKIAAKRNEELDKQISDLKSRIRSLQLEREREETDHALMLRELQTLLARERSTKESLEVQLEEAQAAAKGNFLNPEPTVSQVYEQQIQQLQDELRKVRDRLKSAEVKSSQPSPFVLELQKEMANMKTDYQLQVEKERQKASEAENRLRSQSRQNEERVSGLEAKLSELSQVVGNYERTKFQDQQAISKLRERVTQLDLENTALARAASLTPERHENREEDSLETDQIVEKIMQLRKQLKSAVEKCDGPITLASIFVEDLNKADEESPLCQQYKQELENVKEEFERYKLRAQSVLKNKNKESGPSKESELLKGQVSELRDKLRMTNFHHREESDEFQAKVDNLSKALLAQEEKFKADISGLKADHQKEICELEFEARKQRERTVSMLAEKDMEIQRLRALTGQIASGSGAGGYDSYLVSSYRSAYSSDAGIGGGNESGFPYRPSGRTSTGAEAEGGTCDEEAEAVTKLLELPKGVQNEAAFLHFAQERGRMEVAMTVLRKQKRDLESAYRDLQLSASHMEQQLKEEIHTLTERFAETERYMSREGANVEYLKNVLLQFLTSADSAGKRSMLKALMTILQFSPRERQRVELASSKGGWWGS</sequence>
<dbReference type="SMART" id="SM00755">
    <property type="entry name" value="Grip"/>
    <property type="match status" value="1"/>
</dbReference>
<evidence type="ECO:0000256" key="3">
    <source>
        <dbReference type="ARBA" id="ARBA00022490"/>
    </source>
</evidence>
<feature type="region of interest" description="Disordered" evidence="7">
    <location>
        <begin position="284"/>
        <end position="311"/>
    </location>
</feature>
<reference evidence="9 10" key="1">
    <citation type="submission" date="2019-01" db="EMBL/GenBank/DDBJ databases">
        <title>A draft genome assembly of the solar-powered sea slug Elysia chlorotica.</title>
        <authorList>
            <person name="Cai H."/>
            <person name="Li Q."/>
            <person name="Fang X."/>
            <person name="Li J."/>
            <person name="Curtis N.E."/>
            <person name="Altenburger A."/>
            <person name="Shibata T."/>
            <person name="Feng M."/>
            <person name="Maeda T."/>
            <person name="Schwartz J.A."/>
            <person name="Shigenobu S."/>
            <person name="Lundholm N."/>
            <person name="Nishiyama T."/>
            <person name="Yang H."/>
            <person name="Hasebe M."/>
            <person name="Li S."/>
            <person name="Pierce S.K."/>
            <person name="Wang J."/>
        </authorList>
    </citation>
    <scope>NUCLEOTIDE SEQUENCE [LARGE SCALE GENOMIC DNA]</scope>
    <source>
        <strain evidence="9">EC2010</strain>
        <tissue evidence="9">Whole organism of an adult</tissue>
    </source>
</reference>
<evidence type="ECO:0000313" key="10">
    <source>
        <dbReference type="Proteomes" id="UP000271974"/>
    </source>
</evidence>
<dbReference type="PROSITE" id="PS50913">
    <property type="entry name" value="GRIP"/>
    <property type="match status" value="1"/>
</dbReference>
<dbReference type="PANTHER" id="PTHR23157:SF25">
    <property type="entry name" value="GRIP AND COILED-COIL DOMAIN-CONTAINING PROTEIN 1"/>
    <property type="match status" value="1"/>
</dbReference>
<dbReference type="Gene3D" id="1.10.220.60">
    <property type="entry name" value="GRIP domain"/>
    <property type="match status" value="1"/>
</dbReference>
<keyword evidence="3" id="KW-0963">Cytoplasm</keyword>
<feature type="coiled-coil region" evidence="6">
    <location>
        <begin position="6"/>
        <end position="33"/>
    </location>
</feature>
<feature type="region of interest" description="Disordered" evidence="7">
    <location>
        <begin position="586"/>
        <end position="606"/>
    </location>
</feature>
<dbReference type="GO" id="GO:0005794">
    <property type="term" value="C:Golgi apparatus"/>
    <property type="evidence" value="ECO:0007669"/>
    <property type="project" value="TreeGrafter"/>
</dbReference>
<dbReference type="STRING" id="188477.A0A433U1G2"/>
<evidence type="ECO:0000256" key="4">
    <source>
        <dbReference type="ARBA" id="ARBA00023054"/>
    </source>
</evidence>
<dbReference type="Pfam" id="PF01465">
    <property type="entry name" value="GRIP"/>
    <property type="match status" value="1"/>
</dbReference>
<evidence type="ECO:0000256" key="2">
    <source>
        <dbReference type="ARBA" id="ARBA00004496"/>
    </source>
</evidence>
<keyword evidence="5" id="KW-0472">Membrane</keyword>
<accession>A0A433U1G2</accession>
<feature type="compositionally biased region" description="Basic and acidic residues" evidence="7">
    <location>
        <begin position="284"/>
        <end position="310"/>
    </location>
</feature>
<feature type="coiled-coil region" evidence="6">
    <location>
        <begin position="645"/>
        <end position="690"/>
    </location>
</feature>
<dbReference type="OrthoDB" id="9898580at2759"/>
<feature type="region of interest" description="Disordered" evidence="7">
    <location>
        <begin position="68"/>
        <end position="103"/>
    </location>
</feature>
<dbReference type="PANTHER" id="PTHR23157">
    <property type="entry name" value="GRIP AND COILED-COIL DOMAIN-CONTAINING PROTEIN 1"/>
    <property type="match status" value="1"/>
</dbReference>
<dbReference type="AlphaFoldDB" id="A0A433U1G2"/>
<dbReference type="Proteomes" id="UP000271974">
    <property type="component" value="Unassembled WGS sequence"/>
</dbReference>
<dbReference type="InterPro" id="IPR051952">
    <property type="entry name" value="Golgi-autophagy_related"/>
</dbReference>
<evidence type="ECO:0000256" key="7">
    <source>
        <dbReference type="SAM" id="MobiDB-lite"/>
    </source>
</evidence>
<evidence type="ECO:0000256" key="6">
    <source>
        <dbReference type="SAM" id="Coils"/>
    </source>
</evidence>
<feature type="domain" description="GRIP" evidence="8">
    <location>
        <begin position="691"/>
        <end position="741"/>
    </location>
</feature>
<gene>
    <name evidence="9" type="ORF">EGW08_004594</name>
</gene>
<dbReference type="EMBL" id="RQTK01000104">
    <property type="protein sequence ID" value="RUS87671.1"/>
    <property type="molecule type" value="Genomic_DNA"/>
</dbReference>
<keyword evidence="10" id="KW-1185">Reference proteome</keyword>
<comment type="subcellular location">
    <subcellularLocation>
        <location evidence="2">Cytoplasm</location>
    </subcellularLocation>
    <subcellularLocation>
        <location evidence="1">Endomembrane system</location>
        <topology evidence="1">Peripheral membrane protein</topology>
    </subcellularLocation>
</comment>
<evidence type="ECO:0000256" key="5">
    <source>
        <dbReference type="ARBA" id="ARBA00023136"/>
    </source>
</evidence>
<proteinExistence type="predicted"/>
<dbReference type="InterPro" id="IPR000237">
    <property type="entry name" value="GRIP_dom"/>
</dbReference>
<feature type="coiled-coil region" evidence="6">
    <location>
        <begin position="420"/>
        <end position="447"/>
    </location>
</feature>
<evidence type="ECO:0000256" key="1">
    <source>
        <dbReference type="ARBA" id="ARBA00004184"/>
    </source>
</evidence>
<organism evidence="9 10">
    <name type="scientific">Elysia chlorotica</name>
    <name type="common">Eastern emerald elysia</name>
    <name type="synonym">Sea slug</name>
    <dbReference type="NCBI Taxonomy" id="188477"/>
    <lineage>
        <taxon>Eukaryota</taxon>
        <taxon>Metazoa</taxon>
        <taxon>Spiralia</taxon>
        <taxon>Lophotrochozoa</taxon>
        <taxon>Mollusca</taxon>
        <taxon>Gastropoda</taxon>
        <taxon>Heterobranchia</taxon>
        <taxon>Euthyneura</taxon>
        <taxon>Panpulmonata</taxon>
        <taxon>Sacoglossa</taxon>
        <taxon>Placobranchoidea</taxon>
        <taxon>Plakobranchidae</taxon>
        <taxon>Elysia</taxon>
    </lineage>
</organism>
<evidence type="ECO:0000259" key="8">
    <source>
        <dbReference type="PROSITE" id="PS50913"/>
    </source>
</evidence>
<comment type="caution">
    <text evidence="9">The sequence shown here is derived from an EMBL/GenBank/DDBJ whole genome shotgun (WGS) entry which is preliminary data.</text>
</comment>
<keyword evidence="4 6" id="KW-0175">Coiled coil</keyword>
<protein>
    <recommendedName>
        <fullName evidence="8">GRIP domain-containing protein</fullName>
    </recommendedName>
</protein>